<evidence type="ECO:0000313" key="2">
    <source>
        <dbReference type="Proteomes" id="UP000837857"/>
    </source>
</evidence>
<keyword evidence="2" id="KW-1185">Reference proteome</keyword>
<evidence type="ECO:0000313" key="1">
    <source>
        <dbReference type="EMBL" id="CAH2035472.1"/>
    </source>
</evidence>
<name>A0ABN8HL11_9NEOP</name>
<protein>
    <submittedName>
        <fullName evidence="1">Uncharacterized protein</fullName>
    </submittedName>
</protein>
<accession>A0ABN8HL11</accession>
<feature type="non-terminal residue" evidence="1">
    <location>
        <position position="105"/>
    </location>
</feature>
<dbReference type="EMBL" id="OW152813">
    <property type="protein sequence ID" value="CAH2035472.1"/>
    <property type="molecule type" value="Genomic_DNA"/>
</dbReference>
<organism evidence="1 2">
    <name type="scientific">Iphiclides podalirius</name>
    <name type="common">scarce swallowtail</name>
    <dbReference type="NCBI Taxonomy" id="110791"/>
    <lineage>
        <taxon>Eukaryota</taxon>
        <taxon>Metazoa</taxon>
        <taxon>Ecdysozoa</taxon>
        <taxon>Arthropoda</taxon>
        <taxon>Hexapoda</taxon>
        <taxon>Insecta</taxon>
        <taxon>Pterygota</taxon>
        <taxon>Neoptera</taxon>
        <taxon>Endopterygota</taxon>
        <taxon>Lepidoptera</taxon>
        <taxon>Glossata</taxon>
        <taxon>Ditrysia</taxon>
        <taxon>Papilionoidea</taxon>
        <taxon>Papilionidae</taxon>
        <taxon>Papilioninae</taxon>
        <taxon>Iphiclides</taxon>
    </lineage>
</organism>
<sequence>MGNGARREIGDELLTGEVSSCLRRAGAACVVKALSLFLSPRSGCEQVHCVRGRRLICRSNANTSDTLQASVPLHWSARHPGTTYLIYIRRGARLGIPIIVHGDIW</sequence>
<dbReference type="Proteomes" id="UP000837857">
    <property type="component" value="Chromosome 1"/>
</dbReference>
<proteinExistence type="predicted"/>
<reference evidence="1" key="1">
    <citation type="submission" date="2022-03" db="EMBL/GenBank/DDBJ databases">
        <authorList>
            <person name="Martin H S."/>
        </authorList>
    </citation>
    <scope>NUCLEOTIDE SEQUENCE</scope>
</reference>
<gene>
    <name evidence="1" type="ORF">IPOD504_LOCUS566</name>
</gene>